<evidence type="ECO:0000313" key="4">
    <source>
        <dbReference type="Proteomes" id="UP000292958"/>
    </source>
</evidence>
<organism evidence="3 4">
    <name type="scientific">Edaphobacter modestus</name>
    <dbReference type="NCBI Taxonomy" id="388466"/>
    <lineage>
        <taxon>Bacteria</taxon>
        <taxon>Pseudomonadati</taxon>
        <taxon>Acidobacteriota</taxon>
        <taxon>Terriglobia</taxon>
        <taxon>Terriglobales</taxon>
        <taxon>Acidobacteriaceae</taxon>
        <taxon>Edaphobacter</taxon>
    </lineage>
</organism>
<dbReference type="SUPFAM" id="SSF53300">
    <property type="entry name" value="vWA-like"/>
    <property type="match status" value="1"/>
</dbReference>
<dbReference type="InterPro" id="IPR011704">
    <property type="entry name" value="ATPase_dyneun-rel_AAA"/>
</dbReference>
<dbReference type="GO" id="GO:0005524">
    <property type="term" value="F:ATP binding"/>
    <property type="evidence" value="ECO:0007669"/>
    <property type="project" value="InterPro"/>
</dbReference>
<dbReference type="SUPFAM" id="SSF52540">
    <property type="entry name" value="P-loop containing nucleoside triphosphate hydrolases"/>
    <property type="match status" value="1"/>
</dbReference>
<dbReference type="CDD" id="cd00009">
    <property type="entry name" value="AAA"/>
    <property type="match status" value="1"/>
</dbReference>
<dbReference type="InterPro" id="IPR041628">
    <property type="entry name" value="ChlI/MoxR_AAA_lid"/>
</dbReference>
<keyword evidence="4" id="KW-1185">Reference proteome</keyword>
<feature type="compositionally biased region" description="Polar residues" evidence="1">
    <location>
        <begin position="303"/>
        <end position="319"/>
    </location>
</feature>
<feature type="domain" description="VWFA" evidence="2">
    <location>
        <begin position="408"/>
        <end position="554"/>
    </location>
</feature>
<dbReference type="Pfam" id="PF17863">
    <property type="entry name" value="AAA_lid_2"/>
    <property type="match status" value="1"/>
</dbReference>
<dbReference type="Proteomes" id="UP000292958">
    <property type="component" value="Unassembled WGS sequence"/>
</dbReference>
<dbReference type="InterPro" id="IPR002035">
    <property type="entry name" value="VWF_A"/>
</dbReference>
<evidence type="ECO:0000256" key="1">
    <source>
        <dbReference type="SAM" id="MobiDB-lite"/>
    </source>
</evidence>
<dbReference type="SMART" id="SM00327">
    <property type="entry name" value="VWA"/>
    <property type="match status" value="1"/>
</dbReference>
<dbReference type="InterPro" id="IPR027417">
    <property type="entry name" value="P-loop_NTPase"/>
</dbReference>
<name>A0A4Q7YQV7_9BACT</name>
<accession>A0A4Q7YQV7</accession>
<reference evidence="3 4" key="1">
    <citation type="submission" date="2019-02" db="EMBL/GenBank/DDBJ databases">
        <title>Genomic Encyclopedia of Archaeal and Bacterial Type Strains, Phase II (KMG-II): from individual species to whole genera.</title>
        <authorList>
            <person name="Goeker M."/>
        </authorList>
    </citation>
    <scope>NUCLEOTIDE SEQUENCE [LARGE SCALE GENOMIC DNA]</scope>
    <source>
        <strain evidence="3 4">DSM 18101</strain>
    </source>
</reference>
<proteinExistence type="predicted"/>
<dbReference type="Gene3D" id="3.40.50.300">
    <property type="entry name" value="P-loop containing nucleotide triphosphate hydrolases"/>
    <property type="match status" value="1"/>
</dbReference>
<evidence type="ECO:0000259" key="2">
    <source>
        <dbReference type="PROSITE" id="PS50234"/>
    </source>
</evidence>
<dbReference type="EMBL" id="SHKW01000001">
    <property type="protein sequence ID" value="RZU40152.1"/>
    <property type="molecule type" value="Genomic_DNA"/>
</dbReference>
<dbReference type="SMART" id="SM00382">
    <property type="entry name" value="AAA"/>
    <property type="match status" value="1"/>
</dbReference>
<dbReference type="InterPro" id="IPR052989">
    <property type="entry name" value="Mg-chelatase_DI-like"/>
</dbReference>
<dbReference type="Pfam" id="PF13519">
    <property type="entry name" value="VWA_2"/>
    <property type="match status" value="1"/>
</dbReference>
<comment type="caution">
    <text evidence="3">The sequence shown here is derived from an EMBL/GenBank/DDBJ whole genome shotgun (WGS) entry which is preliminary data.</text>
</comment>
<dbReference type="PANTHER" id="PTHR35023:SF1">
    <property type="entry name" value="MG-PROTOPORPHYRIN IX CHELATASE"/>
    <property type="match status" value="1"/>
</dbReference>
<dbReference type="InterPro" id="IPR036465">
    <property type="entry name" value="vWFA_dom_sf"/>
</dbReference>
<dbReference type="RefSeq" id="WP_130418261.1">
    <property type="nucleotide sequence ID" value="NZ_SHKW01000001.1"/>
</dbReference>
<sequence>MRPAAYPFSAIVGQSEMKLALLLAAVDWRLGVLLSGDKGSGKTTTARGLAALLPAPARFINLPLGATEDRLLGGLHLERTLKGDPVLKPGLLAEAHGGVLYVDEVNLLSAHLGDALLDAAASGVHVVEREGLSAAHPAEFVLLGSMNPEEGSLRPQLLDRFALAVTVCAPLDPAERQLVMARRIAFERDTIRFASEWSQAQQALQSQIVFARASLGGITCSCDMMGHISFTICENHVRSLRADLAVVRAAIAYAALTGDACVEVQHVDAVLPLVLAHRTREGRRSSLPPPPPPTPTPTPTPPQQTKSESQSEAGGQQAPQRVHERIFTPSEAKAPALDVRLNAAATRGGSAPADSCDCGPIIGNRQADFPVELDLRATLSHTLRETGGLQPRVEDLHQRVRKPRTGTRYLFVVDSSGSHAVQQRMRIVKGAISSLLTRSFKREDEVAMIVFRGTSAQVVLEPTQVLPDALAALEYLPTGGRTPLACALDQARGYLTPATLLILLTDGRANIPLHGGDPWQEALDAAQLMSCNAIVVDTETAAQRLGQCEELAKILGARYLSLEELAQNENFSIVVEPRKPRRQGA</sequence>
<dbReference type="PROSITE" id="PS50234">
    <property type="entry name" value="VWFA"/>
    <property type="match status" value="1"/>
</dbReference>
<dbReference type="AlphaFoldDB" id="A0A4Q7YQV7"/>
<feature type="region of interest" description="Disordered" evidence="1">
    <location>
        <begin position="279"/>
        <end position="322"/>
    </location>
</feature>
<dbReference type="OrthoDB" id="9775079at2"/>
<dbReference type="Gene3D" id="3.40.50.410">
    <property type="entry name" value="von Willebrand factor, type A domain"/>
    <property type="match status" value="1"/>
</dbReference>
<gene>
    <name evidence="3" type="ORF">BDD14_1585</name>
</gene>
<feature type="compositionally biased region" description="Pro residues" evidence="1">
    <location>
        <begin position="287"/>
        <end position="302"/>
    </location>
</feature>
<evidence type="ECO:0000313" key="3">
    <source>
        <dbReference type="EMBL" id="RZU40152.1"/>
    </source>
</evidence>
<dbReference type="GO" id="GO:0016887">
    <property type="term" value="F:ATP hydrolysis activity"/>
    <property type="evidence" value="ECO:0007669"/>
    <property type="project" value="InterPro"/>
</dbReference>
<dbReference type="Pfam" id="PF07728">
    <property type="entry name" value="AAA_5"/>
    <property type="match status" value="1"/>
</dbReference>
<protein>
    <submittedName>
        <fullName evidence="3">Protoporphyrin IX magnesium-chelatase</fullName>
    </submittedName>
</protein>
<dbReference type="InterPro" id="IPR003593">
    <property type="entry name" value="AAA+_ATPase"/>
</dbReference>
<dbReference type="Gene3D" id="1.10.8.80">
    <property type="entry name" value="Magnesium chelatase subunit I, C-Terminal domain"/>
    <property type="match status" value="1"/>
</dbReference>
<dbReference type="PANTHER" id="PTHR35023">
    <property type="entry name" value="CHELATASE-RELATED"/>
    <property type="match status" value="1"/>
</dbReference>